<feature type="domain" description="Major facilitator superfamily (MFS) profile" evidence="3">
    <location>
        <begin position="1"/>
        <end position="446"/>
    </location>
</feature>
<gene>
    <name evidence="4" type="ORF">PMKS-002640</name>
</gene>
<feature type="transmembrane region" description="Helical" evidence="2">
    <location>
        <begin position="251"/>
        <end position="274"/>
    </location>
</feature>
<dbReference type="InterPro" id="IPR036259">
    <property type="entry name" value="MFS_trans_sf"/>
</dbReference>
<dbReference type="PANTHER" id="PTHR23520:SF2">
    <property type="entry name" value="ABR173CP"/>
    <property type="match status" value="1"/>
</dbReference>
<evidence type="ECO:0000259" key="3">
    <source>
        <dbReference type="PROSITE" id="PS50850"/>
    </source>
</evidence>
<comment type="subcellular location">
    <subcellularLocation>
        <location evidence="1">Membrane</location>
        <topology evidence="1">Multi-pass membrane protein</topology>
    </subcellularLocation>
</comment>
<comment type="caution">
    <text evidence="4">The sequence shown here is derived from an EMBL/GenBank/DDBJ whole genome shotgun (WGS) entry which is preliminary data.</text>
</comment>
<feature type="transmembrane region" description="Helical" evidence="2">
    <location>
        <begin position="332"/>
        <end position="351"/>
    </location>
</feature>
<organism evidence="4 5">
    <name type="scientific">Pichia membranifaciens</name>
    <dbReference type="NCBI Taxonomy" id="4926"/>
    <lineage>
        <taxon>Eukaryota</taxon>
        <taxon>Fungi</taxon>
        <taxon>Dikarya</taxon>
        <taxon>Ascomycota</taxon>
        <taxon>Saccharomycotina</taxon>
        <taxon>Pichiomycetes</taxon>
        <taxon>Pichiales</taxon>
        <taxon>Pichiaceae</taxon>
        <taxon>Pichia</taxon>
    </lineage>
</organism>
<dbReference type="EMBL" id="BDGI01000104">
    <property type="protein sequence ID" value="GAV29160.1"/>
    <property type="molecule type" value="Genomic_DNA"/>
</dbReference>
<evidence type="ECO:0000313" key="4">
    <source>
        <dbReference type="EMBL" id="GAV29160.1"/>
    </source>
</evidence>
<dbReference type="InterPro" id="IPR011701">
    <property type="entry name" value="MFS"/>
</dbReference>
<accession>A0A1Q2YHY2</accession>
<feature type="transmembrane region" description="Helical" evidence="2">
    <location>
        <begin position="157"/>
        <end position="178"/>
    </location>
</feature>
<dbReference type="OrthoDB" id="10027823at2759"/>
<dbReference type="InterPro" id="IPR020846">
    <property type="entry name" value="MFS_dom"/>
</dbReference>
<feature type="transmembrane region" description="Helical" evidence="2">
    <location>
        <begin position="286"/>
        <end position="311"/>
    </location>
</feature>
<evidence type="ECO:0000313" key="5">
    <source>
        <dbReference type="Proteomes" id="UP000186136"/>
    </source>
</evidence>
<feature type="transmembrane region" description="Helical" evidence="2">
    <location>
        <begin position="79"/>
        <end position="99"/>
    </location>
</feature>
<dbReference type="GO" id="GO:0000329">
    <property type="term" value="C:fungal-type vacuole membrane"/>
    <property type="evidence" value="ECO:0007669"/>
    <property type="project" value="TreeGrafter"/>
</dbReference>
<feature type="transmembrane region" description="Helical" evidence="2">
    <location>
        <begin position="120"/>
        <end position="145"/>
    </location>
</feature>
<proteinExistence type="predicted"/>
<dbReference type="PROSITE" id="PS50850">
    <property type="entry name" value="MFS"/>
    <property type="match status" value="1"/>
</dbReference>
<evidence type="ECO:0000256" key="2">
    <source>
        <dbReference type="SAM" id="Phobius"/>
    </source>
</evidence>
<name>A0A1Q2YHY2_9ASCO</name>
<dbReference type="PANTHER" id="PTHR23520">
    <property type="entry name" value="TRANSPORTER, PUTATIVE (AFU_ORTHOLOGUE AFUA_3G04000)-RELATED"/>
    <property type="match status" value="1"/>
</dbReference>
<dbReference type="Proteomes" id="UP000186136">
    <property type="component" value="Unassembled WGS sequence"/>
</dbReference>
<feature type="transmembrane region" description="Helical" evidence="2">
    <location>
        <begin position="55"/>
        <end position="73"/>
    </location>
</feature>
<dbReference type="GO" id="GO:0022857">
    <property type="term" value="F:transmembrane transporter activity"/>
    <property type="evidence" value="ECO:0007669"/>
    <property type="project" value="InterPro"/>
</dbReference>
<dbReference type="Pfam" id="PF07690">
    <property type="entry name" value="MFS_1"/>
    <property type="match status" value="1"/>
</dbReference>
<reference evidence="4 5" key="1">
    <citation type="submission" date="2016-08" db="EMBL/GenBank/DDBJ databases">
        <title>Whole genome shotgun sequence of Pichia membranifaciens KS47-1.</title>
        <authorList>
            <person name="Konishi M."/>
            <person name="Ishida M."/>
            <person name="Arakawa T."/>
            <person name="Kato Y."/>
            <person name="Horiuchi J."/>
        </authorList>
    </citation>
    <scope>NUCLEOTIDE SEQUENCE [LARGE SCALE GENOMIC DNA]</scope>
    <source>
        <strain evidence="4 5">KS47-1</strain>
    </source>
</reference>
<feature type="transmembrane region" description="Helical" evidence="2">
    <location>
        <begin position="404"/>
        <end position="424"/>
    </location>
</feature>
<evidence type="ECO:0000256" key="1">
    <source>
        <dbReference type="ARBA" id="ARBA00004141"/>
    </source>
</evidence>
<keyword evidence="2" id="KW-0812">Transmembrane</keyword>
<dbReference type="SUPFAM" id="SSF103473">
    <property type="entry name" value="MFS general substrate transporter"/>
    <property type="match status" value="1"/>
</dbReference>
<keyword evidence="2" id="KW-1133">Transmembrane helix</keyword>
<dbReference type="Gene3D" id="1.20.1250.20">
    <property type="entry name" value="MFS general substrate transporter like domains"/>
    <property type="match status" value="1"/>
</dbReference>
<protein>
    <recommendedName>
        <fullName evidence="3">Major facilitator superfamily (MFS) profile domain-containing protein</fullName>
    </recommendedName>
</protein>
<feature type="transmembrane region" description="Helical" evidence="2">
    <location>
        <begin position="25"/>
        <end position="43"/>
    </location>
</feature>
<keyword evidence="5" id="KW-1185">Reference proteome</keyword>
<keyword evidence="2" id="KW-0472">Membrane</keyword>
<dbReference type="AlphaFoldDB" id="A0A1Q2YHY2"/>
<sequence>MISFGLTNQVLASYLKELGISEVRIGMFMSMTTIGDSIISYVLTWNANKIGNRFIMLLGSSLMILASGIFSTGTSNFSYLLFAAIIGVISPSGGDTGPFKTIEETVLANLTPPNHRPEIFAIHSTFASVGTSLGAFLAGLSVDYFTKSLHLSMKDSYRYSFCILLLTSILKFVSLIFISHKAEASYIPPFIVAQREMEMEQEDDPGTRDDPESLELAAFSSSENEEHVPFRHESAVEPKTFTGLAPRTQSILFNLLVPFMFASLGYGFMTKAWVVYYFKEKYNSPAVLLGTLFGFAGIAKSLTSFLSAWLVKRFGPIKSFLLTQIPRGILSILIPILGVNFKLGALLFLLHQSTVEFDVIPRRIMLTTLVEPIELSRVMGTVNIGKQVARSVGPFFTGFFAKAHLLWVCFIISGATSILVNLWIGANFSNLDKKVKKQEQIQHDIE</sequence>